<evidence type="ECO:0000256" key="1">
    <source>
        <dbReference type="SAM" id="MobiDB-lite"/>
    </source>
</evidence>
<dbReference type="GeneID" id="25324625"/>
<feature type="region of interest" description="Disordered" evidence="1">
    <location>
        <begin position="1"/>
        <end position="40"/>
    </location>
</feature>
<sequence>MSTVEAVKSKSLDPQEFRRLHSSRDPRAQRPQDRAQYDELQKQQRAQVILSHYQMLMNYAIANEKSIPQTRAYFQKVALGIDTEPIIKNWFNDGL</sequence>
<dbReference type="EMBL" id="KN847318">
    <property type="protein sequence ID" value="KIW58170.1"/>
    <property type="molecule type" value="Genomic_DNA"/>
</dbReference>
<proteinExistence type="predicted"/>
<feature type="compositionally biased region" description="Basic and acidic residues" evidence="1">
    <location>
        <begin position="7"/>
        <end position="40"/>
    </location>
</feature>
<gene>
    <name evidence="2" type="ORF">PV05_02717</name>
</gene>
<dbReference type="AlphaFoldDB" id="A0A0D2ETV8"/>
<protein>
    <submittedName>
        <fullName evidence="2">Uncharacterized protein</fullName>
    </submittedName>
</protein>
<organism evidence="2 3">
    <name type="scientific">Exophiala xenobiotica</name>
    <dbReference type="NCBI Taxonomy" id="348802"/>
    <lineage>
        <taxon>Eukaryota</taxon>
        <taxon>Fungi</taxon>
        <taxon>Dikarya</taxon>
        <taxon>Ascomycota</taxon>
        <taxon>Pezizomycotina</taxon>
        <taxon>Eurotiomycetes</taxon>
        <taxon>Chaetothyriomycetidae</taxon>
        <taxon>Chaetothyriales</taxon>
        <taxon>Herpotrichiellaceae</taxon>
        <taxon>Exophiala</taxon>
    </lineage>
</organism>
<evidence type="ECO:0000313" key="3">
    <source>
        <dbReference type="Proteomes" id="UP000054342"/>
    </source>
</evidence>
<keyword evidence="3" id="KW-1185">Reference proteome</keyword>
<dbReference type="HOGENOM" id="CLU_184671_0_0_1"/>
<dbReference type="RefSeq" id="XP_013318754.1">
    <property type="nucleotide sequence ID" value="XM_013463300.1"/>
</dbReference>
<name>A0A0D2ETV8_9EURO</name>
<dbReference type="OrthoDB" id="5372011at2759"/>
<dbReference type="Proteomes" id="UP000054342">
    <property type="component" value="Unassembled WGS sequence"/>
</dbReference>
<accession>A0A0D2ETV8</accession>
<evidence type="ECO:0000313" key="2">
    <source>
        <dbReference type="EMBL" id="KIW58170.1"/>
    </source>
</evidence>
<reference evidence="2 3" key="1">
    <citation type="submission" date="2015-01" db="EMBL/GenBank/DDBJ databases">
        <title>The Genome Sequence of Exophiala xenobiotica CBS118157.</title>
        <authorList>
            <consortium name="The Broad Institute Genomics Platform"/>
            <person name="Cuomo C."/>
            <person name="de Hoog S."/>
            <person name="Gorbushina A."/>
            <person name="Stielow B."/>
            <person name="Teixiera M."/>
            <person name="Abouelleil A."/>
            <person name="Chapman S.B."/>
            <person name="Priest M."/>
            <person name="Young S.K."/>
            <person name="Wortman J."/>
            <person name="Nusbaum C."/>
            <person name="Birren B."/>
        </authorList>
    </citation>
    <scope>NUCLEOTIDE SEQUENCE [LARGE SCALE GENOMIC DNA]</scope>
    <source>
        <strain evidence="2 3">CBS 118157</strain>
    </source>
</reference>